<proteinExistence type="predicted"/>
<keyword evidence="2" id="KW-1133">Transmembrane helix</keyword>
<dbReference type="VEuPathDB" id="CryptoDB:Cvel_2558"/>
<evidence type="ECO:0000256" key="2">
    <source>
        <dbReference type="SAM" id="Phobius"/>
    </source>
</evidence>
<feature type="transmembrane region" description="Helical" evidence="2">
    <location>
        <begin position="343"/>
        <end position="360"/>
    </location>
</feature>
<organism evidence="3">
    <name type="scientific">Chromera velia CCMP2878</name>
    <dbReference type="NCBI Taxonomy" id="1169474"/>
    <lineage>
        <taxon>Eukaryota</taxon>
        <taxon>Sar</taxon>
        <taxon>Alveolata</taxon>
        <taxon>Colpodellida</taxon>
        <taxon>Chromeraceae</taxon>
        <taxon>Chromera</taxon>
    </lineage>
</organism>
<feature type="transmembrane region" description="Helical" evidence="2">
    <location>
        <begin position="111"/>
        <end position="136"/>
    </location>
</feature>
<feature type="transmembrane region" description="Helical" evidence="2">
    <location>
        <begin position="143"/>
        <end position="161"/>
    </location>
</feature>
<sequence length="622" mass="69334">MIHTFTFRTLEEGTVIRNPEFNKMLSSTFRRLSLQHHPDKGGNEAEQVFLSKARDDVKRSPDLCFSHFTPFSSSKVRRICSAMADAVEEVDIVNNTSTTKKNNIVPQVISVALYFCVGNLAFIVACQVALGVYGLLCSLRACLCCFFRIVPWFGWIFFFGIKHWEREEDEDEGEEGYEREDALEEQRQYLSADVEPPVAPRLATPVSLHAFEAQKRTETLKALEEVETSPAWVQEDHLRQMNMCVRLQEGGEAVDEVLSPLLVFKNLLLSVVLCLFLCGTPRLLTTREGADGLLEGTCFDVLWLLFLISAPAFQMLRLVQVPEGEGVLGVRALSLYASQLQDLIFYVPTVVCILWGLLFSEGVNAGVHPANGLALALLTVEARGTMMPSMNFDRFLRSYTTGAYAQTLFQGLWTLLKGLCTGGPAVVTGHSVPFTMSWWLTVGILVELHFARRFLAWREWPFQIDMVGGWVGGWMRITKLGVFVLAAWVVESASLVLILITRPSAMTIAYLFGWEILCVMEHFLIFIWERIRRRTASGTPVDQRVTAGSSSSNSATSGLAPAVHVQVQQPSASSSLALRLTNVGVNRLRHNNGQDEEPLQEGSVASQHEGNGASPSHDDWDY</sequence>
<evidence type="ECO:0000256" key="1">
    <source>
        <dbReference type="SAM" id="MobiDB-lite"/>
    </source>
</evidence>
<feature type="transmembrane region" description="Helical" evidence="2">
    <location>
        <begin position="436"/>
        <end position="456"/>
    </location>
</feature>
<name>A0A0K6S5R2_9ALVE</name>
<protein>
    <recommendedName>
        <fullName evidence="4">J domain-containing protein</fullName>
    </recommendedName>
</protein>
<keyword evidence="2" id="KW-0472">Membrane</keyword>
<dbReference type="AlphaFoldDB" id="A0A0K6S5R2"/>
<dbReference type="PhylomeDB" id="A0A0K6S5R2"/>
<dbReference type="InterPro" id="IPR036869">
    <property type="entry name" value="J_dom_sf"/>
</dbReference>
<gene>
    <name evidence="3" type="ORF">Cvel_2558.t2.CR1</name>
</gene>
<dbReference type="EMBL" id="CDMZ01000022">
    <property type="protein sequence ID" value="CUC08980.1"/>
    <property type="molecule type" value="Genomic_DNA"/>
</dbReference>
<accession>A0A0K6S5R2</accession>
<feature type="transmembrane region" description="Helical" evidence="2">
    <location>
        <begin position="477"/>
        <end position="501"/>
    </location>
</feature>
<evidence type="ECO:0008006" key="4">
    <source>
        <dbReference type="Google" id="ProtNLM"/>
    </source>
</evidence>
<reference evidence="3" key="1">
    <citation type="submission" date="2014-11" db="EMBL/GenBank/DDBJ databases">
        <title>Molecular phylogeny of cliff fern family Woodsiaceae with morphological implications.</title>
        <authorList>
            <person name="Shao Y.-Z."/>
            <person name="Wei R."/>
            <person name="Zhang X.-C."/>
        </authorList>
    </citation>
    <scope>NUCLEOTIDE SEQUENCE</scope>
</reference>
<dbReference type="SUPFAM" id="SSF46565">
    <property type="entry name" value="Chaperone J-domain"/>
    <property type="match status" value="1"/>
</dbReference>
<feature type="region of interest" description="Disordered" evidence="1">
    <location>
        <begin position="587"/>
        <end position="622"/>
    </location>
</feature>
<evidence type="ECO:0000313" key="3">
    <source>
        <dbReference type="EMBL" id="CUC08980.1"/>
    </source>
</evidence>
<keyword evidence="2" id="KW-0812">Transmembrane</keyword>
<feature type="transmembrane region" description="Helical" evidence="2">
    <location>
        <begin position="507"/>
        <end position="528"/>
    </location>
</feature>